<organism evidence="1 2">
    <name type="scientific">Dothidotthia symphoricarpi CBS 119687</name>
    <dbReference type="NCBI Taxonomy" id="1392245"/>
    <lineage>
        <taxon>Eukaryota</taxon>
        <taxon>Fungi</taxon>
        <taxon>Dikarya</taxon>
        <taxon>Ascomycota</taxon>
        <taxon>Pezizomycotina</taxon>
        <taxon>Dothideomycetes</taxon>
        <taxon>Pleosporomycetidae</taxon>
        <taxon>Pleosporales</taxon>
        <taxon>Dothidotthiaceae</taxon>
        <taxon>Dothidotthia</taxon>
    </lineage>
</organism>
<reference evidence="1" key="1">
    <citation type="journal article" date="2020" name="Stud. Mycol.">
        <title>101 Dothideomycetes genomes: a test case for predicting lifestyles and emergence of pathogens.</title>
        <authorList>
            <person name="Haridas S."/>
            <person name="Albert R."/>
            <person name="Binder M."/>
            <person name="Bloem J."/>
            <person name="Labutti K."/>
            <person name="Salamov A."/>
            <person name="Andreopoulos B."/>
            <person name="Baker S."/>
            <person name="Barry K."/>
            <person name="Bills G."/>
            <person name="Bluhm B."/>
            <person name="Cannon C."/>
            <person name="Castanera R."/>
            <person name="Culley D."/>
            <person name="Daum C."/>
            <person name="Ezra D."/>
            <person name="Gonzalez J."/>
            <person name="Henrissat B."/>
            <person name="Kuo A."/>
            <person name="Liang C."/>
            <person name="Lipzen A."/>
            <person name="Lutzoni F."/>
            <person name="Magnuson J."/>
            <person name="Mondo S."/>
            <person name="Nolan M."/>
            <person name="Ohm R."/>
            <person name="Pangilinan J."/>
            <person name="Park H.-J."/>
            <person name="Ramirez L."/>
            <person name="Alfaro M."/>
            <person name="Sun H."/>
            <person name="Tritt A."/>
            <person name="Yoshinaga Y."/>
            <person name="Zwiers L.-H."/>
            <person name="Turgeon B."/>
            <person name="Goodwin S."/>
            <person name="Spatafora J."/>
            <person name="Crous P."/>
            <person name="Grigoriev I."/>
        </authorList>
    </citation>
    <scope>NUCLEOTIDE SEQUENCE</scope>
    <source>
        <strain evidence="1">CBS 119687</strain>
    </source>
</reference>
<keyword evidence="2" id="KW-1185">Reference proteome</keyword>
<proteinExistence type="predicted"/>
<gene>
    <name evidence="1" type="ORF">P153DRAFT_399941</name>
</gene>
<evidence type="ECO:0000313" key="2">
    <source>
        <dbReference type="Proteomes" id="UP000799771"/>
    </source>
</evidence>
<accession>A0A6A6A3S3</accession>
<evidence type="ECO:0000313" key="1">
    <source>
        <dbReference type="EMBL" id="KAF2125803.1"/>
    </source>
</evidence>
<dbReference type="EMBL" id="ML977515">
    <property type="protein sequence ID" value="KAF2125803.1"/>
    <property type="molecule type" value="Genomic_DNA"/>
</dbReference>
<name>A0A6A6A3S3_9PLEO</name>
<protein>
    <submittedName>
        <fullName evidence="1">Uncharacterized protein</fullName>
    </submittedName>
</protein>
<dbReference type="GeneID" id="54412205"/>
<dbReference type="OrthoDB" id="3801236at2759"/>
<dbReference type="AlphaFoldDB" id="A0A6A6A3S3"/>
<sequence>MSTAQLQIAGAERNMDQTELQDRAVEHPNTSVLPATMTELKAPIAELQLLYMSASPPTTFHDWSRLPVELKLEVLAHHLTFNEKIDRQFHPGVLSNQLGHIIGTKNRELVTMALGTYELNYALQVLLYPKRSMARDRQSVGHIITNSDKRTEWGASFQNLQTLKITFVVYRPFSKLNHFSPHSCLTPDRTDEILAWLSKSEIHLKARTVKTHIIVGSNGFTISNCICLKPIEDLITLMATKPK</sequence>
<dbReference type="Proteomes" id="UP000799771">
    <property type="component" value="Unassembled WGS sequence"/>
</dbReference>
<dbReference type="RefSeq" id="XP_033520195.1">
    <property type="nucleotide sequence ID" value="XM_033671773.1"/>
</dbReference>